<evidence type="ECO:0000313" key="2">
    <source>
        <dbReference type="EMBL" id="KAJ3611713.1"/>
    </source>
</evidence>
<comment type="caution">
    <text evidence="2">The sequence shown here is derived from an EMBL/GenBank/DDBJ whole genome shotgun (WGS) entry which is preliminary data.</text>
</comment>
<sequence length="454" mass="51130">SAVELLQRETDRLAAKMEKQSQGYARTKERLEGDLARGHRKYRTGEVRRLNEEVRGQQEAARLLRAKVSEGEDAAGQKEQHRQQLRLQLCASQQQVRSQAESISRLTSDLEAVKAASHKVEAEHWRQHSPSEQTAAREREAEVTALAERAVRDEAGQRQAAEMAGHAELVLALEEDLKEAAACALSHQESAAIFKQKYAVAMEKARRLQGQADRLEEELRYAQQQLRDSRLATSAGEAELCELEGRYREKSGQWESSQEALGQLTDELRANQGLLRASQGRAGQCEGLVAALRLQTRRSHQDGERLSLLTDELRQLREVKPGGASKEKSDLERSLVASHRNHLTASGQQEQEVTRLAKEVTRLKLELTNSQIRSAHIDQMQEELRGRWAEELRTARREAERLGQEAEAGRAEVQRLQEALGREEGAAKESQGLKALAGQLSRQLEELRVQHRQT</sequence>
<dbReference type="OrthoDB" id="6350415at2759"/>
<feature type="coiled-coil region" evidence="1">
    <location>
        <begin position="198"/>
        <end position="232"/>
    </location>
</feature>
<evidence type="ECO:0000256" key="1">
    <source>
        <dbReference type="SAM" id="Coils"/>
    </source>
</evidence>
<protein>
    <submittedName>
        <fullName evidence="2">Uncharacterized protein</fullName>
    </submittedName>
</protein>
<organism evidence="2 3">
    <name type="scientific">Muraenolepis orangiensis</name>
    <name type="common">Patagonian moray cod</name>
    <dbReference type="NCBI Taxonomy" id="630683"/>
    <lineage>
        <taxon>Eukaryota</taxon>
        <taxon>Metazoa</taxon>
        <taxon>Chordata</taxon>
        <taxon>Craniata</taxon>
        <taxon>Vertebrata</taxon>
        <taxon>Euteleostomi</taxon>
        <taxon>Actinopterygii</taxon>
        <taxon>Neopterygii</taxon>
        <taxon>Teleostei</taxon>
        <taxon>Neoteleostei</taxon>
        <taxon>Acanthomorphata</taxon>
        <taxon>Zeiogadaria</taxon>
        <taxon>Gadariae</taxon>
        <taxon>Gadiformes</taxon>
        <taxon>Muraenolepidoidei</taxon>
        <taxon>Muraenolepididae</taxon>
        <taxon>Muraenolepis</taxon>
    </lineage>
</organism>
<feature type="non-terminal residue" evidence="2">
    <location>
        <position position="454"/>
    </location>
</feature>
<dbReference type="GO" id="GO:0007283">
    <property type="term" value="P:spermatogenesis"/>
    <property type="evidence" value="ECO:0007669"/>
    <property type="project" value="TreeGrafter"/>
</dbReference>
<feature type="non-terminal residue" evidence="2">
    <location>
        <position position="1"/>
    </location>
</feature>
<dbReference type="PANTHER" id="PTHR18881:SF2">
    <property type="entry name" value="POLYAMINE-MODULATED FACTOR 1-BINDING PROTEIN 1"/>
    <property type="match status" value="1"/>
</dbReference>
<dbReference type="InterPro" id="IPR037391">
    <property type="entry name" value="PMF1-bd"/>
</dbReference>
<dbReference type="Proteomes" id="UP001148018">
    <property type="component" value="Unassembled WGS sequence"/>
</dbReference>
<dbReference type="EMBL" id="JANIIK010000037">
    <property type="protein sequence ID" value="KAJ3611713.1"/>
    <property type="molecule type" value="Genomic_DNA"/>
</dbReference>
<evidence type="ECO:0000313" key="3">
    <source>
        <dbReference type="Proteomes" id="UP001148018"/>
    </source>
</evidence>
<keyword evidence="3" id="KW-1185">Reference proteome</keyword>
<name>A0A9Q0IVU1_9TELE</name>
<proteinExistence type="predicted"/>
<keyword evidence="1" id="KW-0175">Coiled coil</keyword>
<accession>A0A9Q0IVU1</accession>
<reference evidence="2" key="1">
    <citation type="submission" date="2022-07" db="EMBL/GenBank/DDBJ databases">
        <title>Chromosome-level genome of Muraenolepis orangiensis.</title>
        <authorList>
            <person name="Kim J."/>
        </authorList>
    </citation>
    <scope>NUCLEOTIDE SEQUENCE</scope>
    <source>
        <strain evidence="2">KU_S4_2022</strain>
        <tissue evidence="2">Muscle</tissue>
    </source>
</reference>
<dbReference type="AlphaFoldDB" id="A0A9Q0IVU1"/>
<feature type="coiled-coil region" evidence="1">
    <location>
        <begin position="385"/>
        <end position="450"/>
    </location>
</feature>
<gene>
    <name evidence="2" type="ORF">NHX12_021727</name>
</gene>
<dbReference type="PANTHER" id="PTHR18881">
    <property type="entry name" value="POLYAMINE-MODULATED FACTOR 1-BINDING PROTEIN 1-RELATED"/>
    <property type="match status" value="1"/>
</dbReference>